<dbReference type="OrthoDB" id="4894058at2"/>
<evidence type="ECO:0008006" key="4">
    <source>
        <dbReference type="Google" id="ProtNLM"/>
    </source>
</evidence>
<evidence type="ECO:0000313" key="3">
    <source>
        <dbReference type="Proteomes" id="UP000266889"/>
    </source>
</evidence>
<evidence type="ECO:0000313" key="2">
    <source>
        <dbReference type="EMBL" id="RQX14136.1"/>
    </source>
</evidence>
<dbReference type="EMBL" id="QGSY01000074">
    <property type="protein sequence ID" value="RQX14136.1"/>
    <property type="molecule type" value="Genomic_DNA"/>
</dbReference>
<feature type="chain" id="PRO_5018089395" description="Galactose oxidase" evidence="1">
    <location>
        <begin position="24"/>
        <end position="390"/>
    </location>
</feature>
<dbReference type="AlphaFoldDB" id="A0A3N9XM75"/>
<comment type="caution">
    <text evidence="2">The sequence shown here is derived from an EMBL/GenBank/DDBJ whole genome shotgun (WGS) entry which is preliminary data.</text>
</comment>
<sequence length="390" mass="40075">MSRRMGAVLGVVAVLVAACQAAACPDCEEPPRPVRPAWQSVVLPDTPGVPGRPVLRDATACAGRWYVVGGVVDLAGETRPAAWSSPDAMSWVPLPTAPVTFYGRQHVLSAAACRDGRLAAVGAKSGGAHGNPRTGTWRQASDGTLHEVDAPFERYAGPRAVNVARLAAGPQGWLIAGTRIDGAAVWISPDAAGFALVEGAPELAGDERGRTAAYDAVAVPSGWLMVGALLPPGGTALAPLAWSSADGRSWQRAALPVVDGRGQAQRVTVLGGVPVAVGPVRAGFGSWRLTPQGWRPAGGFGAAGPGVASAAGLVAVGQRLVAVTRDGDRHALWLSVDVGESWRVMTMPQPVPDSGDTAVAVTSTGDRLLLVTDDGKTSRAWWAGVSDLDR</sequence>
<keyword evidence="3" id="KW-1185">Reference proteome</keyword>
<proteinExistence type="predicted"/>
<protein>
    <recommendedName>
        <fullName evidence="4">Galactose oxidase</fullName>
    </recommendedName>
</protein>
<dbReference type="SUPFAM" id="SSF110296">
    <property type="entry name" value="Oligoxyloglucan reducing end-specific cellobiohydrolase"/>
    <property type="match status" value="1"/>
</dbReference>
<keyword evidence="1" id="KW-0732">Signal</keyword>
<dbReference type="RefSeq" id="WP_124853570.1">
    <property type="nucleotide sequence ID" value="NZ_QGSY01000074.1"/>
</dbReference>
<feature type="signal peptide" evidence="1">
    <location>
        <begin position="1"/>
        <end position="23"/>
    </location>
</feature>
<gene>
    <name evidence="2" type="ORF">DLJ58_01935</name>
</gene>
<accession>A0A3N9XM75</accession>
<evidence type="ECO:0000256" key="1">
    <source>
        <dbReference type="SAM" id="SignalP"/>
    </source>
</evidence>
<organism evidence="2 3">
    <name type="scientific">Micromonospora arida</name>
    <dbReference type="NCBI Taxonomy" id="2203715"/>
    <lineage>
        <taxon>Bacteria</taxon>
        <taxon>Bacillati</taxon>
        <taxon>Actinomycetota</taxon>
        <taxon>Actinomycetes</taxon>
        <taxon>Micromonosporales</taxon>
        <taxon>Micromonosporaceae</taxon>
        <taxon>Micromonospora</taxon>
    </lineage>
</organism>
<reference evidence="2 3" key="1">
    <citation type="submission" date="2018-05" db="EMBL/GenBank/DDBJ databases">
        <title>Micromonospora from Atacama Desert.</title>
        <authorList>
            <person name="Carro L."/>
            <person name="Goodfellow M."/>
            <person name="Klenk H.-P."/>
        </authorList>
    </citation>
    <scope>NUCLEOTIDE SEQUENCE [LARGE SCALE GENOMIC DNA]</scope>
    <source>
        <strain evidence="2 3">LB32</strain>
    </source>
</reference>
<dbReference type="PROSITE" id="PS51257">
    <property type="entry name" value="PROKAR_LIPOPROTEIN"/>
    <property type="match status" value="1"/>
</dbReference>
<dbReference type="Proteomes" id="UP000266889">
    <property type="component" value="Unassembled WGS sequence"/>
</dbReference>
<name>A0A3N9XM75_9ACTN</name>